<evidence type="ECO:0000256" key="3">
    <source>
        <dbReference type="ARBA" id="ARBA00016943"/>
    </source>
</evidence>
<evidence type="ECO:0000256" key="1">
    <source>
        <dbReference type="ARBA" id="ARBA00005380"/>
    </source>
</evidence>
<feature type="binding site" evidence="12">
    <location>
        <position position="252"/>
    </location>
    <ligand>
        <name>substrate</name>
    </ligand>
</feature>
<evidence type="ECO:0000256" key="11">
    <source>
        <dbReference type="ARBA" id="ARBA00023277"/>
    </source>
</evidence>
<keyword evidence="4 12" id="KW-0808">Transferase</keyword>
<feature type="binding site" evidence="12">
    <location>
        <position position="248"/>
    </location>
    <ligand>
        <name>K(+)</name>
        <dbReference type="ChEBI" id="CHEBI:29103"/>
    </ligand>
</feature>
<evidence type="ECO:0000256" key="2">
    <source>
        <dbReference type="ARBA" id="ARBA00012035"/>
    </source>
</evidence>
<feature type="binding site" evidence="12">
    <location>
        <begin position="251"/>
        <end position="252"/>
    </location>
    <ligand>
        <name>ATP</name>
        <dbReference type="ChEBI" id="CHEBI:30616"/>
    </ligand>
</feature>
<dbReference type="SUPFAM" id="SSF53613">
    <property type="entry name" value="Ribokinase-like"/>
    <property type="match status" value="1"/>
</dbReference>
<comment type="activity regulation">
    <text evidence="12">Activated by a monovalent cation that binds near, but not in, the active site. The most likely occupant of the site in vivo is potassium. Ion binding induces a conformational change that may alter substrate affinity.</text>
</comment>
<feature type="binding site" evidence="12">
    <location>
        <position position="184"/>
    </location>
    <ligand>
        <name>ATP</name>
        <dbReference type="ChEBI" id="CHEBI:30616"/>
    </ligand>
</feature>
<evidence type="ECO:0000313" key="14">
    <source>
        <dbReference type="EMBL" id="SFE11184.1"/>
    </source>
</evidence>
<evidence type="ECO:0000256" key="10">
    <source>
        <dbReference type="ARBA" id="ARBA00022958"/>
    </source>
</evidence>
<feature type="binding site" evidence="12">
    <location>
        <position position="291"/>
    </location>
    <ligand>
        <name>K(+)</name>
        <dbReference type="ChEBI" id="CHEBI:29103"/>
    </ligand>
</feature>
<name>A0A1I1XV58_9BACT</name>
<dbReference type="Pfam" id="PF00294">
    <property type="entry name" value="PfkB"/>
    <property type="match status" value="1"/>
</dbReference>
<dbReference type="EC" id="2.7.1.15" evidence="2 12"/>
<dbReference type="PROSITE" id="PS00584">
    <property type="entry name" value="PFKB_KINASES_2"/>
    <property type="match status" value="1"/>
</dbReference>
<evidence type="ECO:0000256" key="4">
    <source>
        <dbReference type="ARBA" id="ARBA00022679"/>
    </source>
</evidence>
<keyword evidence="12" id="KW-0963">Cytoplasm</keyword>
<keyword evidence="6 12" id="KW-0547">Nucleotide-binding</keyword>
<dbReference type="HAMAP" id="MF_01987">
    <property type="entry name" value="Ribokinase"/>
    <property type="match status" value="1"/>
</dbReference>
<comment type="catalytic activity">
    <reaction evidence="12">
        <text>D-ribose + ATP = D-ribose 5-phosphate + ADP + H(+)</text>
        <dbReference type="Rhea" id="RHEA:13697"/>
        <dbReference type="ChEBI" id="CHEBI:15378"/>
        <dbReference type="ChEBI" id="CHEBI:30616"/>
        <dbReference type="ChEBI" id="CHEBI:47013"/>
        <dbReference type="ChEBI" id="CHEBI:78346"/>
        <dbReference type="ChEBI" id="CHEBI:456216"/>
        <dbReference type="EC" id="2.7.1.15"/>
    </reaction>
</comment>
<dbReference type="AlphaFoldDB" id="A0A1I1XV58"/>
<dbReference type="GO" id="GO:0019303">
    <property type="term" value="P:D-ribose catabolic process"/>
    <property type="evidence" value="ECO:0007669"/>
    <property type="project" value="UniProtKB-UniRule"/>
</dbReference>
<evidence type="ECO:0000259" key="13">
    <source>
        <dbReference type="Pfam" id="PF00294"/>
    </source>
</evidence>
<evidence type="ECO:0000256" key="12">
    <source>
        <dbReference type="HAMAP-Rule" id="MF_01987"/>
    </source>
</evidence>
<feature type="binding site" evidence="12">
    <location>
        <begin position="39"/>
        <end position="43"/>
    </location>
    <ligand>
        <name>substrate</name>
    </ligand>
</feature>
<feature type="binding site" evidence="12">
    <location>
        <position position="287"/>
    </location>
    <ligand>
        <name>K(+)</name>
        <dbReference type="ChEBI" id="CHEBI:29103"/>
    </ligand>
</feature>
<keyword evidence="9 12" id="KW-0460">Magnesium</keyword>
<feature type="domain" description="Carbohydrate kinase PfkB" evidence="13">
    <location>
        <begin position="1"/>
        <end position="294"/>
    </location>
</feature>
<dbReference type="PANTHER" id="PTHR10584:SF166">
    <property type="entry name" value="RIBOKINASE"/>
    <property type="match status" value="1"/>
</dbReference>
<evidence type="ECO:0000256" key="8">
    <source>
        <dbReference type="ARBA" id="ARBA00022840"/>
    </source>
</evidence>
<comment type="caution">
    <text evidence="12">Lacks conserved residue(s) required for the propagation of feature annotation.</text>
</comment>
<dbReference type="InterPro" id="IPR002173">
    <property type="entry name" value="Carboh/pur_kinase_PfkB_CS"/>
</dbReference>
<comment type="subunit">
    <text evidence="12">Homodimer.</text>
</comment>
<dbReference type="GO" id="GO:0005524">
    <property type="term" value="F:ATP binding"/>
    <property type="evidence" value="ECO:0007669"/>
    <property type="project" value="UniProtKB-UniRule"/>
</dbReference>
<keyword evidence="10 12" id="KW-0630">Potassium</keyword>
<dbReference type="NCBIfam" id="TIGR02152">
    <property type="entry name" value="D_ribokin_bact"/>
    <property type="match status" value="1"/>
</dbReference>
<gene>
    <name evidence="12" type="primary">rbsK</name>
    <name evidence="14" type="ORF">SAMN05216167_110131</name>
</gene>
<feature type="binding site" evidence="12">
    <location>
        <position position="285"/>
    </location>
    <ligand>
        <name>K(+)</name>
        <dbReference type="ChEBI" id="CHEBI:29103"/>
    </ligand>
</feature>
<dbReference type="PANTHER" id="PTHR10584">
    <property type="entry name" value="SUGAR KINASE"/>
    <property type="match status" value="1"/>
</dbReference>
<dbReference type="InterPro" id="IPR011611">
    <property type="entry name" value="PfkB_dom"/>
</dbReference>
<comment type="subcellular location">
    <subcellularLocation>
        <location evidence="12">Cytoplasm</location>
    </subcellularLocation>
</comment>
<feature type="binding site" evidence="12">
    <location>
        <position position="140"/>
    </location>
    <ligand>
        <name>substrate</name>
    </ligand>
</feature>
<dbReference type="OrthoDB" id="9775849at2"/>
<comment type="similarity">
    <text evidence="12">Belongs to the carbohydrate kinase PfkB family. Ribokinase subfamily.</text>
</comment>
<reference evidence="14 15" key="1">
    <citation type="submission" date="2016-10" db="EMBL/GenBank/DDBJ databases">
        <authorList>
            <person name="de Groot N.N."/>
        </authorList>
    </citation>
    <scope>NUCLEOTIDE SEQUENCE [LARGE SCALE GENOMIC DNA]</scope>
    <source>
        <strain evidence="14 15">DSM 26130</strain>
    </source>
</reference>
<keyword evidence="8 12" id="KW-0067">ATP-binding</keyword>
<feature type="binding site" evidence="12">
    <location>
        <begin position="11"/>
        <end position="13"/>
    </location>
    <ligand>
        <name>substrate</name>
    </ligand>
</feature>
<accession>A0A1I1XV58</accession>
<dbReference type="InterPro" id="IPR002139">
    <property type="entry name" value="Ribo/fructo_kinase"/>
</dbReference>
<evidence type="ECO:0000256" key="5">
    <source>
        <dbReference type="ARBA" id="ARBA00022723"/>
    </source>
</evidence>
<dbReference type="InterPro" id="IPR011877">
    <property type="entry name" value="Ribokinase"/>
</dbReference>
<dbReference type="GO" id="GO:0005829">
    <property type="term" value="C:cytosol"/>
    <property type="evidence" value="ECO:0007669"/>
    <property type="project" value="TreeGrafter"/>
</dbReference>
<keyword evidence="7 12" id="KW-0418">Kinase</keyword>
<comment type="pathway">
    <text evidence="12">Carbohydrate metabolism; D-ribose degradation; D-ribose 5-phosphate from beta-D-ribopyranose: step 2/2.</text>
</comment>
<feature type="active site" description="Proton acceptor" evidence="12">
    <location>
        <position position="252"/>
    </location>
</feature>
<dbReference type="Gene3D" id="3.40.1190.20">
    <property type="match status" value="1"/>
</dbReference>
<evidence type="ECO:0000256" key="7">
    <source>
        <dbReference type="ARBA" id="ARBA00022777"/>
    </source>
</evidence>
<dbReference type="PRINTS" id="PR00990">
    <property type="entry name" value="RIBOKINASE"/>
</dbReference>
<comment type="function">
    <text evidence="12">Catalyzes the phosphorylation of ribose at O-5 in a reaction requiring ATP and magnesium. The resulting D-ribose-5-phosphate can then be used either for sythesis of nucleotides, histidine, and tryptophan, or as a component of the pentose phosphate pathway.</text>
</comment>
<proteinExistence type="inferred from homology"/>
<dbReference type="CDD" id="cd01174">
    <property type="entry name" value="ribokinase"/>
    <property type="match status" value="1"/>
</dbReference>
<dbReference type="EMBL" id="FOLQ01000010">
    <property type="protein sequence ID" value="SFE11184.1"/>
    <property type="molecule type" value="Genomic_DNA"/>
</dbReference>
<sequence>MSQILVVGSSNTDMVVKTRKLPAPGETVLGGTFLMNPGGKGANQAVGAARLGGQVTFVAKVGNDIFGQQAVSGFQQEGINTVYILTDGEHPSGVALINVDDAGENCITVAPGSNAHLQPSDTDTAFQETPTDSLVLLQLEIPLPTVEHVVQQAAVRNLRVILNPAPAQKLPVDLFPNLFLITPNETEAELLTGIHVTDLATAEQAAQKLHEMGVPNVVITLGSKGAYLHSGTSGQLITSPVVKAVDSTAAGDCFNGALTVALAEGKSLPDAVAFGCKAASISVTRMGAQASMPKRSELA</sequence>
<dbReference type="UniPathway" id="UPA00916">
    <property type="reaction ID" value="UER00889"/>
</dbReference>
<feature type="binding site" evidence="12">
    <location>
        <position position="282"/>
    </location>
    <ligand>
        <name>K(+)</name>
        <dbReference type="ChEBI" id="CHEBI:29103"/>
    </ligand>
</feature>
<keyword evidence="11 12" id="KW-0119">Carbohydrate metabolism</keyword>
<protein>
    <recommendedName>
        <fullName evidence="3 12">Ribokinase</fullName>
        <shortName evidence="12">RK</shortName>
        <ecNumber evidence="2 12">2.7.1.15</ecNumber>
    </recommendedName>
</protein>
<dbReference type="RefSeq" id="WP_093830409.1">
    <property type="nucleotide sequence ID" value="NZ_FOLQ01000010.1"/>
</dbReference>
<keyword evidence="15" id="KW-1185">Reference proteome</keyword>
<feature type="binding site" evidence="12">
    <location>
        <begin position="220"/>
        <end position="225"/>
    </location>
    <ligand>
        <name>ATP</name>
        <dbReference type="ChEBI" id="CHEBI:30616"/>
    </ligand>
</feature>
<dbReference type="NCBIfam" id="NF008353">
    <property type="entry name" value="PRK11142.1"/>
    <property type="match status" value="1"/>
</dbReference>
<organism evidence="14 15">
    <name type="scientific">Spirosoma endophyticum</name>
    <dbReference type="NCBI Taxonomy" id="662367"/>
    <lineage>
        <taxon>Bacteria</taxon>
        <taxon>Pseudomonadati</taxon>
        <taxon>Bacteroidota</taxon>
        <taxon>Cytophagia</taxon>
        <taxon>Cytophagales</taxon>
        <taxon>Cytophagaceae</taxon>
        <taxon>Spirosoma</taxon>
    </lineage>
</organism>
<evidence type="ECO:0000256" key="9">
    <source>
        <dbReference type="ARBA" id="ARBA00022842"/>
    </source>
</evidence>
<keyword evidence="5 12" id="KW-0479">Metal-binding</keyword>
<comment type="cofactor">
    <cofactor evidence="12">
        <name>Mg(2+)</name>
        <dbReference type="ChEBI" id="CHEBI:18420"/>
    </cofactor>
    <text evidence="12">Requires a divalent cation, most likely magnesium in vivo, as an electrophilic catalyst to aid phosphoryl group transfer. It is the chelate of the metal and the nucleotide that is the actual substrate.</text>
</comment>
<evidence type="ECO:0000256" key="6">
    <source>
        <dbReference type="ARBA" id="ARBA00022741"/>
    </source>
</evidence>
<comment type="similarity">
    <text evidence="1">Belongs to the carbohydrate kinase pfkB family.</text>
</comment>
<dbReference type="GO" id="GO:0046872">
    <property type="term" value="F:metal ion binding"/>
    <property type="evidence" value="ECO:0007669"/>
    <property type="project" value="UniProtKB-KW"/>
</dbReference>
<dbReference type="Proteomes" id="UP000198598">
    <property type="component" value="Unassembled WGS sequence"/>
</dbReference>
<dbReference type="InterPro" id="IPR029056">
    <property type="entry name" value="Ribokinase-like"/>
</dbReference>
<dbReference type="GO" id="GO:0004747">
    <property type="term" value="F:ribokinase activity"/>
    <property type="evidence" value="ECO:0007669"/>
    <property type="project" value="UniProtKB-UniRule"/>
</dbReference>
<evidence type="ECO:0000313" key="15">
    <source>
        <dbReference type="Proteomes" id="UP000198598"/>
    </source>
</evidence>
<feature type="binding site" evidence="12">
    <location>
        <position position="246"/>
    </location>
    <ligand>
        <name>K(+)</name>
        <dbReference type="ChEBI" id="CHEBI:29103"/>
    </ligand>
</feature>
<dbReference type="STRING" id="662367.SAMN05216167_110131"/>